<evidence type="ECO:0000256" key="1">
    <source>
        <dbReference type="SAM" id="MobiDB-lite"/>
    </source>
</evidence>
<name>A0A1H6TCS5_9EURY</name>
<evidence type="ECO:0000256" key="2">
    <source>
        <dbReference type="SAM" id="Phobius"/>
    </source>
</evidence>
<keyword evidence="5" id="KW-1185">Reference proteome</keyword>
<dbReference type="OrthoDB" id="148042at2157"/>
<gene>
    <name evidence="4" type="ORF">SAMN05444271_10791</name>
</gene>
<accession>A0A1H6TCS5</accession>
<protein>
    <recommendedName>
        <fullName evidence="3">DUF7305 domain-containing protein</fullName>
    </recommendedName>
</protein>
<dbReference type="RefSeq" id="WP_143054126.1">
    <property type="nucleotide sequence ID" value="NZ_CP024845.1"/>
</dbReference>
<dbReference type="Pfam" id="PF23981">
    <property type="entry name" value="DUF7305"/>
    <property type="match status" value="1"/>
</dbReference>
<dbReference type="GeneID" id="35001704"/>
<dbReference type="STRING" id="1073996.SAMN05444271_10791"/>
<proteinExistence type="predicted"/>
<dbReference type="Pfam" id="PF23960">
    <property type="entry name" value="DUF7289"/>
    <property type="match status" value="1"/>
</dbReference>
<evidence type="ECO:0000313" key="4">
    <source>
        <dbReference type="EMBL" id="SEI75974.1"/>
    </source>
</evidence>
<dbReference type="InterPro" id="IPR055729">
    <property type="entry name" value="DUF7305"/>
</dbReference>
<dbReference type="InterPro" id="IPR055713">
    <property type="entry name" value="DUF7289"/>
</dbReference>
<dbReference type="EMBL" id="FNYR01000007">
    <property type="protein sequence ID" value="SEI75974.1"/>
    <property type="molecule type" value="Genomic_DNA"/>
</dbReference>
<accession>A0A2H4PZX9</accession>
<feature type="transmembrane region" description="Helical" evidence="2">
    <location>
        <begin position="41"/>
        <end position="65"/>
    </location>
</feature>
<feature type="domain" description="DUF7305" evidence="3">
    <location>
        <begin position="291"/>
        <end position="476"/>
    </location>
</feature>
<dbReference type="Proteomes" id="UP000198888">
    <property type="component" value="Unassembled WGS sequence"/>
</dbReference>
<keyword evidence="2" id="KW-0812">Transmembrane</keyword>
<feature type="region of interest" description="Disordered" evidence="1">
    <location>
        <begin position="275"/>
        <end position="297"/>
    </location>
</feature>
<evidence type="ECO:0000313" key="5">
    <source>
        <dbReference type="Proteomes" id="UP000198888"/>
    </source>
</evidence>
<keyword evidence="2" id="KW-1133">Transmembrane helix</keyword>
<keyword evidence="2" id="KW-0472">Membrane</keyword>
<reference evidence="4 5" key="1">
    <citation type="submission" date="2016-10" db="EMBL/GenBank/DDBJ databases">
        <authorList>
            <person name="de Groot N.N."/>
        </authorList>
    </citation>
    <scope>NUCLEOTIDE SEQUENCE [LARGE SCALE GENOMIC DNA]</scope>
    <source>
        <strain evidence="4 5">DSM 22187</strain>
    </source>
</reference>
<dbReference type="AlphaFoldDB" id="A0A1H6TCS5"/>
<sequence length="503" mass="52709">MISRRLASCLAAMASDGSTERDFPRGRGRSRRSDRGQSELVGTVLILGLSMAVIGTSVALGGVALGDLVSTAEANNVENGMSHLSSKLSLVALGDADSQRFSLGLMQEGSVSVQPDAGRITISNVTNDSRTELFDSDLGAIVYSGESRAVAYQGGGIWSKQDGTSRLASPPEYYYRGTTLTFPIIQVTGEGTVGGQPTGRITPVGVATDAVPNVSTPLDNGTIEVKIRSAYYEGWYEYFNQRTDGETLIYHANETVVSRLTVPDEIQLDTAVSTQSEYNPGNGNGNGNGNSADIDGSVEDNVAHRSAKPLIEQQVSDARGSGSGCLNDDGCTLTNGTYFYDGDLTLTNDTKIDTSGGDVTIVVDGTVDLQNHDIRVTDTTDNGVSYYINGSLRATGNAEVGTTSSEPEAERNVFYVADGFLDSSSGTGTINFDAVIYAPDAAVEATGNGQINGALVANSLDGGGSFGIDYDEDLAGTTIELTGAADLLTYLHVSHNTVRVDLN</sequence>
<organism evidence="4 5">
    <name type="scientific">Halohasta litchfieldiae</name>
    <dbReference type="NCBI Taxonomy" id="1073996"/>
    <lineage>
        <taxon>Archaea</taxon>
        <taxon>Methanobacteriati</taxon>
        <taxon>Methanobacteriota</taxon>
        <taxon>Stenosarchaea group</taxon>
        <taxon>Halobacteria</taxon>
        <taxon>Halobacteriales</taxon>
        <taxon>Haloferacaceae</taxon>
        <taxon>Halohasta</taxon>
    </lineage>
</organism>
<dbReference type="KEGG" id="hae:halTADL_0890"/>
<evidence type="ECO:0000259" key="3">
    <source>
        <dbReference type="Pfam" id="PF23981"/>
    </source>
</evidence>